<sequence>MNKFVLLISAVAFAGCGDKENSSPKIPDNSAAVKINGVAFPIDLSKSEVIVTNQTSDLLVILRTSQGINGPRVLMQLDEFNKRAEKVNLSTQSTSVIALDETPTGGPQHGSRDCDPVNRSIEIVSYDEAKRTVSGRFSGNLCSTMRGPVTKTASEGEFNLPFKLQ</sequence>
<evidence type="ECO:0000313" key="2">
    <source>
        <dbReference type="Proteomes" id="UP001500454"/>
    </source>
</evidence>
<name>A0ABP8J0T3_9BACT</name>
<dbReference type="EMBL" id="BAABHA010000007">
    <property type="protein sequence ID" value="GAA4382862.1"/>
    <property type="molecule type" value="Genomic_DNA"/>
</dbReference>
<organism evidence="1 2">
    <name type="scientific">Hymenobacter koreensis</name>
    <dbReference type="NCBI Taxonomy" id="1084523"/>
    <lineage>
        <taxon>Bacteria</taxon>
        <taxon>Pseudomonadati</taxon>
        <taxon>Bacteroidota</taxon>
        <taxon>Cytophagia</taxon>
        <taxon>Cytophagales</taxon>
        <taxon>Hymenobacteraceae</taxon>
        <taxon>Hymenobacter</taxon>
    </lineage>
</organism>
<evidence type="ECO:0000313" key="1">
    <source>
        <dbReference type="EMBL" id="GAA4382862.1"/>
    </source>
</evidence>
<proteinExistence type="predicted"/>
<reference evidence="2" key="1">
    <citation type="journal article" date="2019" name="Int. J. Syst. Evol. Microbiol.">
        <title>The Global Catalogue of Microorganisms (GCM) 10K type strain sequencing project: providing services to taxonomists for standard genome sequencing and annotation.</title>
        <authorList>
            <consortium name="The Broad Institute Genomics Platform"/>
            <consortium name="The Broad Institute Genome Sequencing Center for Infectious Disease"/>
            <person name="Wu L."/>
            <person name="Ma J."/>
        </authorList>
    </citation>
    <scope>NUCLEOTIDE SEQUENCE [LARGE SCALE GENOMIC DNA]</scope>
    <source>
        <strain evidence="2">JCM 17924</strain>
    </source>
</reference>
<keyword evidence="2" id="KW-1185">Reference proteome</keyword>
<protein>
    <recommendedName>
        <fullName evidence="3">Lipoprotein</fullName>
    </recommendedName>
</protein>
<evidence type="ECO:0008006" key="3">
    <source>
        <dbReference type="Google" id="ProtNLM"/>
    </source>
</evidence>
<dbReference type="PROSITE" id="PS51257">
    <property type="entry name" value="PROKAR_LIPOPROTEIN"/>
    <property type="match status" value="1"/>
</dbReference>
<gene>
    <name evidence="1" type="ORF">GCM10023186_23550</name>
</gene>
<comment type="caution">
    <text evidence="1">The sequence shown here is derived from an EMBL/GenBank/DDBJ whole genome shotgun (WGS) entry which is preliminary data.</text>
</comment>
<dbReference type="RefSeq" id="WP_345224413.1">
    <property type="nucleotide sequence ID" value="NZ_BAABHA010000007.1"/>
</dbReference>
<dbReference type="Proteomes" id="UP001500454">
    <property type="component" value="Unassembled WGS sequence"/>
</dbReference>
<accession>A0ABP8J0T3</accession>